<dbReference type="InterPro" id="IPR007230">
    <property type="entry name" value="Nup98_auto-Pept-S59_dom"/>
</dbReference>
<dbReference type="Proteomes" id="UP000639403">
    <property type="component" value="Unassembled WGS sequence"/>
</dbReference>
<evidence type="ECO:0000256" key="2">
    <source>
        <dbReference type="ARBA" id="ARBA00008926"/>
    </source>
</evidence>
<dbReference type="GO" id="GO:0051028">
    <property type="term" value="P:mRNA transport"/>
    <property type="evidence" value="ECO:0007669"/>
    <property type="project" value="UniProtKB-KW"/>
</dbReference>
<evidence type="ECO:0000256" key="3">
    <source>
        <dbReference type="ARBA" id="ARBA00022448"/>
    </source>
</evidence>
<dbReference type="GO" id="GO:0044614">
    <property type="term" value="C:nuclear pore cytoplasmic filaments"/>
    <property type="evidence" value="ECO:0007669"/>
    <property type="project" value="TreeGrafter"/>
</dbReference>
<keyword evidence="8" id="KW-0906">Nuclear pore complex</keyword>
<dbReference type="GO" id="GO:0017056">
    <property type="term" value="F:structural constituent of nuclear pore"/>
    <property type="evidence" value="ECO:0007669"/>
    <property type="project" value="InterPro"/>
</dbReference>
<evidence type="ECO:0000256" key="1">
    <source>
        <dbReference type="ARBA" id="ARBA00004567"/>
    </source>
</evidence>
<evidence type="ECO:0000256" key="7">
    <source>
        <dbReference type="ARBA" id="ARBA00023010"/>
    </source>
</evidence>
<keyword evidence="7" id="KW-0811">Translocation</keyword>
<keyword evidence="6" id="KW-0653">Protein transport</keyword>
<keyword evidence="9" id="KW-0539">Nucleus</keyword>
<dbReference type="InterPro" id="IPR037665">
    <property type="entry name" value="Nucleoporin_S59-like"/>
</dbReference>
<name>A0A8H7P8K4_9APHY</name>
<sequence>MFGGFGNTNATNTPAAPTTGGFGAFGQTNTAPATTSAFGNAFGQQPQQQQQQQQPQQTTGFGGLGQPQQNTAGTGLFGGGANNLGASINPMNISALGPNPQGSLTASIAQPIGSNLPIFNLFPPGPRAISLDPPPKKKVSFFADVPTRTPVPRIGLGYVPAQAKLRGYGSTNVAPGQPNAGSSLLFQSSKPNALNLSKSANGKSTLGPDALLSNGNASPTLGSGSRKSVKKLVLDKRVDASDLFNKSSSGGKVVFSSALSVAAREREAAAIAAAAKLPRPAPRKDKAAAASEAATAEAAKPRELQDGDYWVKPDLETLKRTGHEELVAFKGLVIGRKGYGQIEFLDPVDLTNVPKLSDLLGHLVRFDEQECSVYPDCEEADKPQPGAGLNNRARITLMRCWTRDKATRDPIKDPEHPLSKKHYKRLNNMRNTHFESFDFEEGKWVFIVDKF</sequence>
<protein>
    <recommendedName>
        <fullName evidence="11">Peptidase S59 domain-containing protein</fullName>
    </recommendedName>
</protein>
<keyword evidence="5" id="KW-0509">mRNA transport</keyword>
<gene>
    <name evidence="12" type="ORF">IEO21_02099</name>
</gene>
<feature type="domain" description="Peptidase S59" evidence="11">
    <location>
        <begin position="306"/>
        <end position="451"/>
    </location>
</feature>
<feature type="region of interest" description="Disordered" evidence="10">
    <location>
        <begin position="196"/>
        <end position="225"/>
    </location>
</feature>
<dbReference type="GO" id="GO:0006405">
    <property type="term" value="P:RNA export from nucleus"/>
    <property type="evidence" value="ECO:0007669"/>
    <property type="project" value="TreeGrafter"/>
</dbReference>
<feature type="compositionally biased region" description="Low complexity" evidence="10">
    <location>
        <begin position="7"/>
        <end position="31"/>
    </location>
</feature>
<dbReference type="GO" id="GO:0008139">
    <property type="term" value="F:nuclear localization sequence binding"/>
    <property type="evidence" value="ECO:0007669"/>
    <property type="project" value="TreeGrafter"/>
</dbReference>
<accession>A0A8H7P8K4</accession>
<reference evidence="12" key="1">
    <citation type="submission" date="2020-11" db="EMBL/GenBank/DDBJ databases">
        <authorList>
            <person name="Koelle M."/>
            <person name="Horta M.A.C."/>
            <person name="Nowrousian M."/>
            <person name="Ohm R.A."/>
            <person name="Benz P."/>
            <person name="Pilgard A."/>
        </authorList>
    </citation>
    <scope>NUCLEOTIDE SEQUENCE</scope>
    <source>
        <strain evidence="12">FPRL280</strain>
    </source>
</reference>
<dbReference type="Gene3D" id="3.30.1610.10">
    <property type="entry name" value="Peptidase S59, nucleoporin"/>
    <property type="match status" value="1"/>
</dbReference>
<feature type="region of interest" description="Disordered" evidence="10">
    <location>
        <begin position="1"/>
        <end position="77"/>
    </location>
</feature>
<comment type="subcellular location">
    <subcellularLocation>
        <location evidence="1">Nucleus</location>
        <location evidence="1">Nuclear pore complex</location>
    </subcellularLocation>
</comment>
<comment type="similarity">
    <text evidence="2">Belongs to the nucleoporin GLFG family.</text>
</comment>
<dbReference type="GO" id="GO:0034398">
    <property type="term" value="P:telomere tethering at nuclear periphery"/>
    <property type="evidence" value="ECO:0007669"/>
    <property type="project" value="TreeGrafter"/>
</dbReference>
<reference evidence="12" key="2">
    <citation type="journal article" name="Front. Microbiol.">
        <title>Degradative Capacity of Two Strains of Rhodonia placenta: From Phenotype to Genotype.</title>
        <authorList>
            <person name="Kolle M."/>
            <person name="Horta M.A.C."/>
            <person name="Nowrousian M."/>
            <person name="Ohm R.A."/>
            <person name="Benz J.P."/>
            <person name="Pilgard A."/>
        </authorList>
    </citation>
    <scope>NUCLEOTIDE SEQUENCE</scope>
    <source>
        <strain evidence="12">FPRL280</strain>
    </source>
</reference>
<dbReference type="GO" id="GO:0006606">
    <property type="term" value="P:protein import into nucleus"/>
    <property type="evidence" value="ECO:0007669"/>
    <property type="project" value="TreeGrafter"/>
</dbReference>
<dbReference type="PANTHER" id="PTHR23198:SF6">
    <property type="entry name" value="NUCLEAR PORE COMPLEX PROTEIN NUP98-NUP96"/>
    <property type="match status" value="1"/>
</dbReference>
<feature type="compositionally biased region" description="Low complexity" evidence="10">
    <location>
        <begin position="42"/>
        <end position="59"/>
    </location>
</feature>
<evidence type="ECO:0000259" key="11">
    <source>
        <dbReference type="PROSITE" id="PS51434"/>
    </source>
</evidence>
<feature type="compositionally biased region" description="Low complexity" evidence="10">
    <location>
        <begin position="288"/>
        <end position="298"/>
    </location>
</feature>
<feature type="region of interest" description="Disordered" evidence="10">
    <location>
        <begin position="280"/>
        <end position="300"/>
    </location>
</feature>
<evidence type="ECO:0000313" key="12">
    <source>
        <dbReference type="EMBL" id="KAF9819491.1"/>
    </source>
</evidence>
<dbReference type="GO" id="GO:0000973">
    <property type="term" value="P:post-transcriptional tethering of RNA polymerase II gene DNA at nuclear periphery"/>
    <property type="evidence" value="ECO:0007669"/>
    <property type="project" value="TreeGrafter"/>
</dbReference>
<evidence type="ECO:0000256" key="8">
    <source>
        <dbReference type="ARBA" id="ARBA00023132"/>
    </source>
</evidence>
<dbReference type="FunFam" id="3.30.1610.10:FF:000003">
    <property type="entry name" value="Nucleoporin SONB, putative"/>
    <property type="match status" value="1"/>
</dbReference>
<dbReference type="EMBL" id="JADOXO010000018">
    <property type="protein sequence ID" value="KAF9819491.1"/>
    <property type="molecule type" value="Genomic_DNA"/>
</dbReference>
<dbReference type="GO" id="GO:0003723">
    <property type="term" value="F:RNA binding"/>
    <property type="evidence" value="ECO:0007669"/>
    <property type="project" value="TreeGrafter"/>
</dbReference>
<comment type="caution">
    <text evidence="12">The sequence shown here is derived from an EMBL/GenBank/DDBJ whole genome shotgun (WGS) entry which is preliminary data.</text>
</comment>
<dbReference type="InterPro" id="IPR036903">
    <property type="entry name" value="Nup98_auto-Pept-S59_dom_sf"/>
</dbReference>
<feature type="compositionally biased region" description="Polar residues" evidence="10">
    <location>
        <begin position="213"/>
        <end position="225"/>
    </location>
</feature>
<dbReference type="Pfam" id="PF04096">
    <property type="entry name" value="Nucleoporin2"/>
    <property type="match status" value="1"/>
</dbReference>
<keyword evidence="4" id="KW-0677">Repeat</keyword>
<dbReference type="PROSITE" id="PS51434">
    <property type="entry name" value="NUP_C"/>
    <property type="match status" value="1"/>
</dbReference>
<evidence type="ECO:0000256" key="6">
    <source>
        <dbReference type="ARBA" id="ARBA00022927"/>
    </source>
</evidence>
<dbReference type="AlphaFoldDB" id="A0A8H7P8K4"/>
<evidence type="ECO:0000256" key="10">
    <source>
        <dbReference type="SAM" id="MobiDB-lite"/>
    </source>
</evidence>
<evidence type="ECO:0000256" key="5">
    <source>
        <dbReference type="ARBA" id="ARBA00022816"/>
    </source>
</evidence>
<evidence type="ECO:0000256" key="4">
    <source>
        <dbReference type="ARBA" id="ARBA00022737"/>
    </source>
</evidence>
<evidence type="ECO:0000313" key="13">
    <source>
        <dbReference type="Proteomes" id="UP000639403"/>
    </source>
</evidence>
<organism evidence="12 13">
    <name type="scientific">Rhodonia placenta</name>
    <dbReference type="NCBI Taxonomy" id="104341"/>
    <lineage>
        <taxon>Eukaryota</taxon>
        <taxon>Fungi</taxon>
        <taxon>Dikarya</taxon>
        <taxon>Basidiomycota</taxon>
        <taxon>Agaricomycotina</taxon>
        <taxon>Agaricomycetes</taxon>
        <taxon>Polyporales</taxon>
        <taxon>Adustoporiaceae</taxon>
        <taxon>Rhodonia</taxon>
    </lineage>
</organism>
<keyword evidence="3" id="KW-0813">Transport</keyword>
<proteinExistence type="inferred from homology"/>
<dbReference type="SUPFAM" id="SSF82215">
    <property type="entry name" value="C-terminal autoproteolytic domain of nucleoporin nup98"/>
    <property type="match status" value="1"/>
</dbReference>
<dbReference type="PANTHER" id="PTHR23198">
    <property type="entry name" value="NUCLEOPORIN"/>
    <property type="match status" value="1"/>
</dbReference>
<evidence type="ECO:0000256" key="9">
    <source>
        <dbReference type="ARBA" id="ARBA00023242"/>
    </source>
</evidence>